<proteinExistence type="predicted"/>
<dbReference type="EMBL" id="GBXM01061505">
    <property type="protein sequence ID" value="JAH47072.1"/>
    <property type="molecule type" value="Transcribed_RNA"/>
</dbReference>
<evidence type="ECO:0000313" key="1">
    <source>
        <dbReference type="EMBL" id="JAH47072.1"/>
    </source>
</evidence>
<reference evidence="1" key="2">
    <citation type="journal article" date="2015" name="Fish Shellfish Immunol.">
        <title>Early steps in the European eel (Anguilla anguilla)-Vibrio vulnificus interaction in the gills: Role of the RtxA13 toxin.</title>
        <authorList>
            <person name="Callol A."/>
            <person name="Pajuelo D."/>
            <person name="Ebbesson L."/>
            <person name="Teles M."/>
            <person name="MacKenzie S."/>
            <person name="Amaro C."/>
        </authorList>
    </citation>
    <scope>NUCLEOTIDE SEQUENCE</scope>
</reference>
<sequence length="49" mass="5441">MLNNFMVFVTATTLLQQKQSGLVSPQVNNEIHPCLFEKHGLPAGSFHCI</sequence>
<organism evidence="1">
    <name type="scientific">Anguilla anguilla</name>
    <name type="common">European freshwater eel</name>
    <name type="synonym">Muraena anguilla</name>
    <dbReference type="NCBI Taxonomy" id="7936"/>
    <lineage>
        <taxon>Eukaryota</taxon>
        <taxon>Metazoa</taxon>
        <taxon>Chordata</taxon>
        <taxon>Craniata</taxon>
        <taxon>Vertebrata</taxon>
        <taxon>Euteleostomi</taxon>
        <taxon>Actinopterygii</taxon>
        <taxon>Neopterygii</taxon>
        <taxon>Teleostei</taxon>
        <taxon>Anguilliformes</taxon>
        <taxon>Anguillidae</taxon>
        <taxon>Anguilla</taxon>
    </lineage>
</organism>
<dbReference type="AlphaFoldDB" id="A0A0E9T0P5"/>
<protein>
    <submittedName>
        <fullName evidence="1">Uncharacterized protein</fullName>
    </submittedName>
</protein>
<reference evidence="1" key="1">
    <citation type="submission" date="2014-11" db="EMBL/GenBank/DDBJ databases">
        <authorList>
            <person name="Amaro Gonzalez C."/>
        </authorList>
    </citation>
    <scope>NUCLEOTIDE SEQUENCE</scope>
</reference>
<accession>A0A0E9T0P5</accession>
<name>A0A0E9T0P5_ANGAN</name>